<dbReference type="AlphaFoldDB" id="A0A0C4E501"/>
<dbReference type="EMBL" id="ADBL01001835">
    <property type="status" value="NOT_ANNOTATED_CDS"/>
    <property type="molecule type" value="Genomic_DNA"/>
</dbReference>
<dbReference type="Gene3D" id="2.160.20.10">
    <property type="entry name" value="Single-stranded right-handed beta-helix, Pectin lyase-like"/>
    <property type="match status" value="2"/>
</dbReference>
<dbReference type="OrthoDB" id="1046782at2759"/>
<dbReference type="EMBL" id="ADBL01001834">
    <property type="status" value="NOT_ANNOTATED_CDS"/>
    <property type="molecule type" value="Genomic_DNA"/>
</dbReference>
<dbReference type="PANTHER" id="PTHR33928">
    <property type="entry name" value="POLYGALACTURONASE QRT3"/>
    <property type="match status" value="1"/>
</dbReference>
<feature type="region of interest" description="Disordered" evidence="1">
    <location>
        <begin position="334"/>
        <end position="355"/>
    </location>
</feature>
<organism evidence="5 6">
    <name type="scientific">Magnaporthiopsis poae (strain ATCC 64411 / 73-15)</name>
    <name type="common">Kentucky bluegrass fungus</name>
    <name type="synonym">Magnaporthe poae</name>
    <dbReference type="NCBI Taxonomy" id="644358"/>
    <lineage>
        <taxon>Eukaryota</taxon>
        <taxon>Fungi</taxon>
        <taxon>Dikarya</taxon>
        <taxon>Ascomycota</taxon>
        <taxon>Pezizomycotina</taxon>
        <taxon>Sordariomycetes</taxon>
        <taxon>Sordariomycetidae</taxon>
        <taxon>Magnaporthales</taxon>
        <taxon>Magnaporthaceae</taxon>
        <taxon>Magnaporthiopsis</taxon>
    </lineage>
</organism>
<dbReference type="InterPro" id="IPR024535">
    <property type="entry name" value="RHGA/B-epi-like_pectate_lyase"/>
</dbReference>
<keyword evidence="6" id="KW-1185">Reference proteome</keyword>
<dbReference type="InterPro" id="IPR012334">
    <property type="entry name" value="Pectin_lyas_fold"/>
</dbReference>
<feature type="domain" description="Rhamnogalacturonase A/B/Epimerase-like pectate lyase" evidence="3">
    <location>
        <begin position="43"/>
        <end position="265"/>
    </location>
</feature>
<dbReference type="EnsemblFungi" id="MAPG_07560T0">
    <property type="protein sequence ID" value="MAPG_07560T0"/>
    <property type="gene ID" value="MAPG_07560"/>
</dbReference>
<dbReference type="GO" id="GO:0004650">
    <property type="term" value="F:polygalacturonase activity"/>
    <property type="evidence" value="ECO:0007669"/>
    <property type="project" value="InterPro"/>
</dbReference>
<dbReference type="Pfam" id="PF12708">
    <property type="entry name" value="Pect-lyase_RHGA_epim"/>
    <property type="match status" value="1"/>
</dbReference>
<dbReference type="EMBL" id="GL876971">
    <property type="protein sequence ID" value="KLU88575.1"/>
    <property type="molecule type" value="Genomic_DNA"/>
</dbReference>
<accession>A0A0C4E501</accession>
<name>A0A0C4E501_MAGP6</name>
<reference evidence="5" key="5">
    <citation type="submission" date="2015-06" db="UniProtKB">
        <authorList>
            <consortium name="EnsemblFungi"/>
        </authorList>
    </citation>
    <scope>IDENTIFICATION</scope>
    <source>
        <strain evidence="5">ATCC 64411</strain>
    </source>
</reference>
<feature type="signal peptide" evidence="2">
    <location>
        <begin position="1"/>
        <end position="21"/>
    </location>
</feature>
<dbReference type="PANTHER" id="PTHR33928:SF2">
    <property type="entry name" value="PECTATE LYASE SUPERFAMILY PROTEIN DOMAIN-CONTAINING PROTEIN-RELATED"/>
    <property type="match status" value="1"/>
</dbReference>
<evidence type="ECO:0000313" key="4">
    <source>
        <dbReference type="EMBL" id="KLU88575.1"/>
    </source>
</evidence>
<evidence type="ECO:0000313" key="6">
    <source>
        <dbReference type="Proteomes" id="UP000011715"/>
    </source>
</evidence>
<protein>
    <recommendedName>
        <fullName evidence="3">Rhamnogalacturonase A/B/Epimerase-like pectate lyase domain-containing protein</fullName>
    </recommendedName>
</protein>
<evidence type="ECO:0000313" key="5">
    <source>
        <dbReference type="EnsemblFungi" id="MAPG_07560T0"/>
    </source>
</evidence>
<evidence type="ECO:0000259" key="3">
    <source>
        <dbReference type="Pfam" id="PF12708"/>
    </source>
</evidence>
<dbReference type="eggNOG" id="ENOG502QV54">
    <property type="taxonomic scope" value="Eukaryota"/>
</dbReference>
<gene>
    <name evidence="4" type="ORF">MAPG_07560</name>
</gene>
<evidence type="ECO:0000256" key="1">
    <source>
        <dbReference type="SAM" id="MobiDB-lite"/>
    </source>
</evidence>
<dbReference type="InterPro" id="IPR011050">
    <property type="entry name" value="Pectin_lyase_fold/virulence"/>
</dbReference>
<dbReference type="InterPro" id="IPR039279">
    <property type="entry name" value="QRT3-like"/>
</dbReference>
<dbReference type="VEuPathDB" id="FungiDB:MAPG_07560"/>
<dbReference type="Proteomes" id="UP000011715">
    <property type="component" value="Unassembled WGS sequence"/>
</dbReference>
<sequence>MRLFGASSLLFALFLWATAEAYWLADIPHQSRTPYAPAGYNVYRNVKDYGARGDGVTDDTAAINAALQSGGRCGRGCASTTTTPALVYFPAGTYLISSSLLPPYFTMMVGDPTNPPTLKATAGFAGFGLIDGNPYYTSELNWIAVNNFYKEVRNFIIDTTNIAPGTAATGIHWPTSQATKLQNLVFRMPTAPGVVHVGLFIESGSGGFMSDLTFIGGATGASMGNQQYTMRNLVFRNCQTAIIHLWNWGWTYHGLDVRDCGVGIDMSSLTNTGTQNVGSLTLIDSTFANVPVGIKTAFSGSSQPRTAGSVVIENLSLQNVPVAPFRLPSWPRRARKAGGGAHRSGTWPRPPAATPSGMWEVHTRVGGFAGSNLQVAQCIKTPGSAAVNANCIAAFMGLHVTRGASNLYMENCWIWTADHDIDDQGLTQTSIYAGRGLYIESTAGTFWLVGTGSEHFVLYNYQFANTRSIFATQLQSETPYFQPTPTANVPFPAVASLNDPDFGATCRNGAGKCSAWGLRVLDSQDVLVYGAGLYSFFNNYSTTCSTVAAGENCQASIADLQGSLSNLRIYNLNTIGSLSMLDRNGASLASWADNVNVYPQTIAMFRAN</sequence>
<keyword evidence="2" id="KW-0732">Signal</keyword>
<evidence type="ECO:0000256" key="2">
    <source>
        <dbReference type="SAM" id="SignalP"/>
    </source>
</evidence>
<reference evidence="5" key="4">
    <citation type="journal article" date="2015" name="G3 (Bethesda)">
        <title>Genome sequences of three phytopathogenic species of the Magnaporthaceae family of fungi.</title>
        <authorList>
            <person name="Okagaki L.H."/>
            <person name="Nunes C.C."/>
            <person name="Sailsbery J."/>
            <person name="Clay B."/>
            <person name="Brown D."/>
            <person name="John T."/>
            <person name="Oh Y."/>
            <person name="Young N."/>
            <person name="Fitzgerald M."/>
            <person name="Haas B.J."/>
            <person name="Zeng Q."/>
            <person name="Young S."/>
            <person name="Adiconis X."/>
            <person name="Fan L."/>
            <person name="Levin J.Z."/>
            <person name="Mitchell T.K."/>
            <person name="Okubara P.A."/>
            <person name="Farman M.L."/>
            <person name="Kohn L.M."/>
            <person name="Birren B."/>
            <person name="Ma L.-J."/>
            <person name="Dean R.A."/>
        </authorList>
    </citation>
    <scope>NUCLEOTIDE SEQUENCE</scope>
    <source>
        <strain evidence="5">ATCC 64411 / 73-15</strain>
    </source>
</reference>
<reference evidence="6" key="2">
    <citation type="submission" date="2010-05" db="EMBL/GenBank/DDBJ databases">
        <title>The genome sequence of Magnaporthe poae strain ATCC 64411.</title>
        <authorList>
            <person name="Ma L.-J."/>
            <person name="Dead R."/>
            <person name="Young S."/>
            <person name="Zeng Q."/>
            <person name="Koehrsen M."/>
            <person name="Alvarado L."/>
            <person name="Berlin A."/>
            <person name="Chapman S.B."/>
            <person name="Chen Z."/>
            <person name="Freedman E."/>
            <person name="Gellesch M."/>
            <person name="Goldberg J."/>
            <person name="Griggs A."/>
            <person name="Gujja S."/>
            <person name="Heilman E.R."/>
            <person name="Heiman D."/>
            <person name="Hepburn T."/>
            <person name="Howarth C."/>
            <person name="Jen D."/>
            <person name="Larson L."/>
            <person name="Mehta T."/>
            <person name="Neiman D."/>
            <person name="Pearson M."/>
            <person name="Roberts A."/>
            <person name="Saif S."/>
            <person name="Shea T."/>
            <person name="Shenoy N."/>
            <person name="Sisk P."/>
            <person name="Stolte C."/>
            <person name="Sykes S."/>
            <person name="Walk T."/>
            <person name="White J."/>
            <person name="Yandava C."/>
            <person name="Haas B."/>
            <person name="Nusbaum C."/>
            <person name="Birren B."/>
        </authorList>
    </citation>
    <scope>NUCLEOTIDE SEQUENCE [LARGE SCALE GENOMIC DNA]</scope>
    <source>
        <strain evidence="6">ATCC 64411 / 73-15</strain>
    </source>
</reference>
<dbReference type="CDD" id="cd23668">
    <property type="entry name" value="GH55_beta13glucanase-like"/>
    <property type="match status" value="1"/>
</dbReference>
<reference evidence="4" key="3">
    <citation type="submission" date="2011-03" db="EMBL/GenBank/DDBJ databases">
        <title>Annotation of Magnaporthe poae ATCC 64411.</title>
        <authorList>
            <person name="Ma L.-J."/>
            <person name="Dead R."/>
            <person name="Young S.K."/>
            <person name="Zeng Q."/>
            <person name="Gargeya S."/>
            <person name="Fitzgerald M."/>
            <person name="Haas B."/>
            <person name="Abouelleil A."/>
            <person name="Alvarado L."/>
            <person name="Arachchi H.M."/>
            <person name="Berlin A."/>
            <person name="Brown A."/>
            <person name="Chapman S.B."/>
            <person name="Chen Z."/>
            <person name="Dunbar C."/>
            <person name="Freedman E."/>
            <person name="Gearin G."/>
            <person name="Gellesch M."/>
            <person name="Goldberg J."/>
            <person name="Griggs A."/>
            <person name="Gujja S."/>
            <person name="Heiman D."/>
            <person name="Howarth C."/>
            <person name="Larson L."/>
            <person name="Lui A."/>
            <person name="MacDonald P.J.P."/>
            <person name="Mehta T."/>
            <person name="Montmayeur A."/>
            <person name="Murphy C."/>
            <person name="Neiman D."/>
            <person name="Pearson M."/>
            <person name="Priest M."/>
            <person name="Roberts A."/>
            <person name="Saif S."/>
            <person name="Shea T."/>
            <person name="Shenoy N."/>
            <person name="Sisk P."/>
            <person name="Stolte C."/>
            <person name="Sykes S."/>
            <person name="Yandava C."/>
            <person name="Wortman J."/>
            <person name="Nusbaum C."/>
            <person name="Birren B."/>
        </authorList>
    </citation>
    <scope>NUCLEOTIDE SEQUENCE</scope>
    <source>
        <strain evidence="4">ATCC 64411</strain>
    </source>
</reference>
<proteinExistence type="predicted"/>
<dbReference type="SUPFAM" id="SSF51126">
    <property type="entry name" value="Pectin lyase-like"/>
    <property type="match status" value="2"/>
</dbReference>
<dbReference type="STRING" id="644358.A0A0C4E501"/>
<feature type="chain" id="PRO_5009385753" description="Rhamnogalacturonase A/B/Epimerase-like pectate lyase domain-containing protein" evidence="2">
    <location>
        <begin position="22"/>
        <end position="608"/>
    </location>
</feature>
<reference evidence="4" key="1">
    <citation type="submission" date="2010-05" db="EMBL/GenBank/DDBJ databases">
        <title>The Genome Sequence of Magnaporthe poae strain ATCC 64411.</title>
        <authorList>
            <consortium name="The Broad Institute Genome Sequencing Platform"/>
            <consortium name="Broad Institute Genome Sequencing Center for Infectious Disease"/>
            <person name="Ma L.-J."/>
            <person name="Dead R."/>
            <person name="Young S."/>
            <person name="Zeng Q."/>
            <person name="Koehrsen M."/>
            <person name="Alvarado L."/>
            <person name="Berlin A."/>
            <person name="Chapman S.B."/>
            <person name="Chen Z."/>
            <person name="Freedman E."/>
            <person name="Gellesch M."/>
            <person name="Goldberg J."/>
            <person name="Griggs A."/>
            <person name="Gujja S."/>
            <person name="Heilman E.R."/>
            <person name="Heiman D."/>
            <person name="Hepburn T."/>
            <person name="Howarth C."/>
            <person name="Jen D."/>
            <person name="Larson L."/>
            <person name="Mehta T."/>
            <person name="Neiman D."/>
            <person name="Pearson M."/>
            <person name="Roberts A."/>
            <person name="Saif S."/>
            <person name="Shea T."/>
            <person name="Shenoy N."/>
            <person name="Sisk P."/>
            <person name="Stolte C."/>
            <person name="Sykes S."/>
            <person name="Walk T."/>
            <person name="White J."/>
            <person name="Yandava C."/>
            <person name="Haas B."/>
            <person name="Nusbaum C."/>
            <person name="Birren B."/>
        </authorList>
    </citation>
    <scope>NUCLEOTIDE SEQUENCE</scope>
    <source>
        <strain evidence="4">ATCC 64411</strain>
    </source>
</reference>